<proteinExistence type="predicted"/>
<reference evidence="2" key="1">
    <citation type="submission" date="2021-01" db="EMBL/GenBank/DDBJ databases">
        <authorList>
            <consortium name="Genoscope - CEA"/>
            <person name="William W."/>
        </authorList>
    </citation>
    <scope>NUCLEOTIDE SEQUENCE</scope>
</reference>
<name>A0A8S1JMD8_PARPR</name>
<feature type="compositionally biased region" description="Basic and acidic residues" evidence="1">
    <location>
        <begin position="407"/>
        <end position="418"/>
    </location>
</feature>
<comment type="caution">
    <text evidence="2">The sequence shown here is derived from an EMBL/GenBank/DDBJ whole genome shotgun (WGS) entry which is preliminary data.</text>
</comment>
<dbReference type="Proteomes" id="UP000688137">
    <property type="component" value="Unassembled WGS sequence"/>
</dbReference>
<evidence type="ECO:0000313" key="2">
    <source>
        <dbReference type="EMBL" id="CAD8043422.1"/>
    </source>
</evidence>
<gene>
    <name evidence="2" type="ORF">PPRIM_AZ9-3.1.T0050073</name>
</gene>
<accession>A0A8S1JMD8</accession>
<evidence type="ECO:0000256" key="1">
    <source>
        <dbReference type="SAM" id="MobiDB-lite"/>
    </source>
</evidence>
<feature type="region of interest" description="Disordered" evidence="1">
    <location>
        <begin position="405"/>
        <end position="444"/>
    </location>
</feature>
<sequence>MLNLLQINQQFQTKLQSPIKKQKIEQIVQKIKEENIIIENQCVSQLMTCLNQLQLILSLQTNQFIKLIIRIGSVIKFDSNISIFEDILENNCDKELFIDKLQYLEHLEVKILSNGNKQLILNPNYGIIEKLTTPFHTPNLDELLAQFLRSQDLQIQLLIKLYCIISILQSQFSEIITNLINLAIQNQDKDEPIKNRVFMTNLDLIFQTQKQEKVQMEVKPINYQYQYNKLLIYQQAENNLITKAFDLLDNTMYPKRKRSFEKDKESAYQNFSQKNQFEMSMDIFRVDPYMSYQALFSQVAPPQQSPVLTHVSTFPKPNSLCLSPTNSDSHSFTSQKNKGLNYQFNSVYQHLIDQNQYAQISQQNIDAQIRQRKMLINQQQNQRVSRSKSNSTVIMPDIFKQICLDSGKSDEKNDEKSKQKGTKKTLNINQNQKKAFQNKQLINK</sequence>
<feature type="compositionally biased region" description="Low complexity" evidence="1">
    <location>
        <begin position="427"/>
        <end position="444"/>
    </location>
</feature>
<dbReference type="EMBL" id="CAJJDM010000002">
    <property type="protein sequence ID" value="CAD8043422.1"/>
    <property type="molecule type" value="Genomic_DNA"/>
</dbReference>
<protein>
    <submittedName>
        <fullName evidence="2">Uncharacterized protein</fullName>
    </submittedName>
</protein>
<keyword evidence="3" id="KW-1185">Reference proteome</keyword>
<organism evidence="2 3">
    <name type="scientific">Paramecium primaurelia</name>
    <dbReference type="NCBI Taxonomy" id="5886"/>
    <lineage>
        <taxon>Eukaryota</taxon>
        <taxon>Sar</taxon>
        <taxon>Alveolata</taxon>
        <taxon>Ciliophora</taxon>
        <taxon>Intramacronucleata</taxon>
        <taxon>Oligohymenophorea</taxon>
        <taxon>Peniculida</taxon>
        <taxon>Parameciidae</taxon>
        <taxon>Paramecium</taxon>
    </lineage>
</organism>
<dbReference type="AlphaFoldDB" id="A0A8S1JMD8"/>
<dbReference type="OMA" id="FEMSMDI"/>
<evidence type="ECO:0000313" key="3">
    <source>
        <dbReference type="Proteomes" id="UP000688137"/>
    </source>
</evidence>